<dbReference type="SMR" id="A0A0R3NW69"/>
<sequence length="163" mass="18240">MNIIFGILSCLMLPILMASGKKSCDVEAEVEVGRGFAFESLRFPKKYPPGTSCTLRAVTKLTNDTLRIRCIIDIPEDPGCRKNRFVVERDYGDAALLVSAAYCGKEEFTDTSFWPNHKAHIRAKLTTSGNKTGRFFCLITAESFPEVDIDNNPKILENNILMK</sequence>
<protein>
    <submittedName>
        <fullName evidence="2">Uncharacterized protein</fullName>
    </submittedName>
</protein>
<feature type="signal peptide" evidence="1">
    <location>
        <begin position="1"/>
        <end position="20"/>
    </location>
</feature>
<organism evidence="2">
    <name type="scientific">Drosophila pseudoobscura pseudoobscura</name>
    <name type="common">Fruit fly</name>
    <dbReference type="NCBI Taxonomy" id="46245"/>
    <lineage>
        <taxon>Eukaryota</taxon>
        <taxon>Metazoa</taxon>
        <taxon>Ecdysozoa</taxon>
        <taxon>Arthropoda</taxon>
        <taxon>Hexapoda</taxon>
        <taxon>Insecta</taxon>
        <taxon>Pterygota</taxon>
        <taxon>Neoptera</taxon>
        <taxon>Endopterygota</taxon>
        <taxon>Diptera</taxon>
        <taxon>Brachycera</taxon>
        <taxon>Muscomorpha</taxon>
        <taxon>Ephydroidea</taxon>
        <taxon>Drosophilidae</taxon>
        <taxon>Drosophila</taxon>
        <taxon>Sophophora</taxon>
    </lineage>
</organism>
<name>A0A0R3NW69_DROPS</name>
<feature type="chain" id="PRO_5006445783" evidence="1">
    <location>
        <begin position="21"/>
        <end position="163"/>
    </location>
</feature>
<evidence type="ECO:0000313" key="2">
    <source>
        <dbReference type="EMBL" id="KRT05336.1"/>
    </source>
</evidence>
<reference evidence="2" key="2">
    <citation type="journal article" date="2007" name="Nature">
        <title>Evolution of genes and genomes on the Drosophila phylogeny.</title>
        <authorList>
            <consortium name="Drosophila 12 Genomes Consortium"/>
            <person name="Clark A.G."/>
            <person name="Eisen M.B."/>
            <person name="Smith D.R."/>
            <person name="Bergman C.M."/>
            <person name="Oliver B."/>
            <person name="Markow T.A."/>
            <person name="Kaufman T.C."/>
            <person name="Kellis M."/>
            <person name="Gelbart W."/>
            <person name="Iyer V.N."/>
            <person name="Pollard D.A."/>
            <person name="Sackton T.B."/>
            <person name="Larracuente A.M."/>
            <person name="Singh N.D."/>
            <person name="Abad J.P."/>
            <person name="Abt D.N."/>
            <person name="Adryan B."/>
            <person name="Aguade M."/>
            <person name="Akashi H."/>
            <person name="Anderson W.W."/>
            <person name="Aquadro C.F."/>
            <person name="Ardell D.H."/>
            <person name="Arguello R."/>
            <person name="Artieri C.G."/>
            <person name="Barbash D.A."/>
            <person name="Barker D."/>
            <person name="Barsanti P."/>
            <person name="Batterham P."/>
            <person name="Batzoglou S."/>
            <person name="Begun D."/>
            <person name="Bhutkar A."/>
            <person name="Blanco E."/>
            <person name="Bosak S.A."/>
            <person name="Bradley R.K."/>
            <person name="Brand A.D."/>
            <person name="Brent M.R."/>
            <person name="Brooks A.N."/>
            <person name="Brown R.H."/>
            <person name="Butlin R.K."/>
            <person name="Caggese C."/>
            <person name="Calvi B.R."/>
            <person name="Bernardo de Carvalho A."/>
            <person name="Caspi A."/>
            <person name="Castrezana S."/>
            <person name="Celniker S.E."/>
            <person name="Chang J.L."/>
            <person name="Chapple C."/>
            <person name="Chatterji S."/>
            <person name="Chinwalla A."/>
            <person name="Civetta A."/>
            <person name="Clifton S.W."/>
            <person name="Comeron J.M."/>
            <person name="Costello J.C."/>
            <person name="Coyne J.A."/>
            <person name="Daub J."/>
            <person name="David R.G."/>
            <person name="Delcher A.L."/>
            <person name="Delehaunty K."/>
            <person name="Do C.B."/>
            <person name="Ebling H."/>
            <person name="Edwards K."/>
            <person name="Eickbush T."/>
            <person name="Evans J.D."/>
            <person name="Filipski A."/>
            <person name="Findeiss S."/>
            <person name="Freyhult E."/>
            <person name="Fulton L."/>
            <person name="Fulton R."/>
            <person name="Garcia A.C."/>
            <person name="Gardiner A."/>
            <person name="Garfield D.A."/>
            <person name="Garvin B.E."/>
            <person name="Gibson G."/>
            <person name="Gilbert D."/>
            <person name="Gnerre S."/>
            <person name="Godfrey J."/>
            <person name="Good R."/>
            <person name="Gotea V."/>
            <person name="Gravely B."/>
            <person name="Greenberg A.J."/>
            <person name="Griffiths-Jones S."/>
            <person name="Gross S."/>
            <person name="Guigo R."/>
            <person name="Gustafson E.A."/>
            <person name="Haerty W."/>
            <person name="Hahn M.W."/>
            <person name="Halligan D.L."/>
            <person name="Halpern A.L."/>
            <person name="Halter G.M."/>
            <person name="Han M.V."/>
            <person name="Heger A."/>
            <person name="Hillier L."/>
            <person name="Hinrichs A.S."/>
            <person name="Holmes I."/>
            <person name="Hoskins R.A."/>
            <person name="Hubisz M.J."/>
            <person name="Hultmark D."/>
            <person name="Huntley M.A."/>
            <person name="Jaffe D.B."/>
            <person name="Jagadeeshan S."/>
            <person name="Jeck W.R."/>
            <person name="Johnson J."/>
            <person name="Jones C.D."/>
            <person name="Jordan W.C."/>
            <person name="Karpen G.H."/>
            <person name="Kataoka E."/>
            <person name="Keightley P.D."/>
            <person name="Kheradpour P."/>
            <person name="Kirkness E.F."/>
            <person name="Koerich L.B."/>
            <person name="Kristiansen K."/>
            <person name="Kudrna D."/>
            <person name="Kulathinal R.J."/>
            <person name="Kumar S."/>
            <person name="Kwok R."/>
            <person name="Lander E."/>
            <person name="Langley C.H."/>
            <person name="Lapoint R."/>
            <person name="Lazzaro B.P."/>
            <person name="Lee S.J."/>
            <person name="Levesque L."/>
            <person name="Li R."/>
            <person name="Lin C.F."/>
            <person name="Lin M.F."/>
            <person name="Lindblad-Toh K."/>
            <person name="Llopart A."/>
            <person name="Long M."/>
            <person name="Low L."/>
            <person name="Lozovsky E."/>
            <person name="Lu J."/>
            <person name="Luo M."/>
            <person name="Machado C.A."/>
            <person name="Makalowski W."/>
            <person name="Marzo M."/>
            <person name="Matsuda M."/>
            <person name="Matzkin L."/>
            <person name="McAllister B."/>
            <person name="McBride C.S."/>
            <person name="McKernan B."/>
            <person name="McKernan K."/>
            <person name="Mendez-Lago M."/>
            <person name="Minx P."/>
            <person name="Mollenhauer M.U."/>
            <person name="Montooth K."/>
            <person name="Mount S.M."/>
            <person name="Mu X."/>
            <person name="Myers E."/>
            <person name="Negre B."/>
            <person name="Newfeld S."/>
            <person name="Nielsen R."/>
            <person name="Noor M.A."/>
            <person name="O'Grady P."/>
            <person name="Pachter L."/>
            <person name="Papaceit M."/>
            <person name="Parisi M.J."/>
            <person name="Parisi M."/>
            <person name="Parts L."/>
            <person name="Pedersen J.S."/>
            <person name="Pesole G."/>
            <person name="Phillippy A.M."/>
            <person name="Ponting C.P."/>
            <person name="Pop M."/>
            <person name="Porcelli D."/>
            <person name="Powell J.R."/>
            <person name="Prohaska S."/>
            <person name="Pruitt K."/>
            <person name="Puig M."/>
            <person name="Quesneville H."/>
            <person name="Ram K.R."/>
            <person name="Rand D."/>
            <person name="Rasmussen M.D."/>
            <person name="Reed L.K."/>
            <person name="Reenan R."/>
            <person name="Reily A."/>
            <person name="Remington K.A."/>
            <person name="Rieger T.T."/>
            <person name="Ritchie M.G."/>
            <person name="Robin C."/>
            <person name="Rogers Y.H."/>
            <person name="Rohde C."/>
            <person name="Rozas J."/>
            <person name="Rubenfield M.J."/>
            <person name="Ruiz A."/>
            <person name="Russo S."/>
            <person name="Salzberg S.L."/>
            <person name="Sanchez-Gracia A."/>
            <person name="Saranga D.J."/>
            <person name="Sato H."/>
            <person name="Schaeffer S.W."/>
            <person name="Schatz M.C."/>
            <person name="Schlenke T."/>
            <person name="Schwartz R."/>
            <person name="Segarra C."/>
            <person name="Singh R.S."/>
            <person name="Sirot L."/>
            <person name="Sirota M."/>
            <person name="Sisneros N.B."/>
            <person name="Smith C.D."/>
            <person name="Smith T.F."/>
            <person name="Spieth J."/>
            <person name="Stage D.E."/>
            <person name="Stark A."/>
            <person name="Stephan W."/>
            <person name="Strausberg R.L."/>
            <person name="Strempel S."/>
            <person name="Sturgill D."/>
            <person name="Sutton G."/>
            <person name="Sutton G.G."/>
            <person name="Tao W."/>
            <person name="Teichmann S."/>
            <person name="Tobari Y.N."/>
            <person name="Tomimura Y."/>
            <person name="Tsolas J.M."/>
            <person name="Valente V.L."/>
            <person name="Venter E."/>
            <person name="Venter J.C."/>
            <person name="Vicario S."/>
            <person name="Vieira F.G."/>
            <person name="Vilella A.J."/>
            <person name="Villasante A."/>
            <person name="Walenz B."/>
            <person name="Wang J."/>
            <person name="Wasserman M."/>
            <person name="Watts T."/>
            <person name="Wilson D."/>
            <person name="Wilson R.K."/>
            <person name="Wing R.A."/>
            <person name="Wolfner M.F."/>
            <person name="Wong A."/>
            <person name="Wong G.K."/>
            <person name="Wu C.I."/>
            <person name="Wu G."/>
            <person name="Yamamoto D."/>
            <person name="Yang H.P."/>
            <person name="Yang S.P."/>
            <person name="Yorke J.A."/>
            <person name="Yoshida K."/>
            <person name="Zdobnov E."/>
            <person name="Zhang P."/>
            <person name="Zhang Y."/>
            <person name="Zimin A.V."/>
            <person name="Baldwin J."/>
            <person name="Abdouelleil A."/>
            <person name="Abdulkadir J."/>
            <person name="Abebe A."/>
            <person name="Abera B."/>
            <person name="Abreu J."/>
            <person name="Acer S.C."/>
            <person name="Aftuck L."/>
            <person name="Alexander A."/>
            <person name="An P."/>
            <person name="Anderson E."/>
            <person name="Anderson S."/>
            <person name="Arachi H."/>
            <person name="Azer M."/>
            <person name="Bachantsang P."/>
            <person name="Barry A."/>
            <person name="Bayul T."/>
            <person name="Berlin A."/>
            <person name="Bessette D."/>
            <person name="Bloom T."/>
            <person name="Blye J."/>
            <person name="Boguslavskiy L."/>
            <person name="Bonnet C."/>
            <person name="Boukhgalter B."/>
            <person name="Bourzgui I."/>
            <person name="Brown A."/>
            <person name="Cahill P."/>
            <person name="Channer S."/>
            <person name="Cheshatsang Y."/>
            <person name="Chuda L."/>
            <person name="Citroen M."/>
            <person name="Collymore A."/>
            <person name="Cooke P."/>
            <person name="Costello M."/>
            <person name="D'Aco K."/>
            <person name="Daza R."/>
            <person name="De Haan G."/>
            <person name="DeGray S."/>
            <person name="DeMaso C."/>
            <person name="Dhargay N."/>
            <person name="Dooley K."/>
            <person name="Dooley E."/>
            <person name="Doricent M."/>
            <person name="Dorje P."/>
            <person name="Dorjee K."/>
            <person name="Dupes A."/>
            <person name="Elong R."/>
            <person name="Falk J."/>
            <person name="Farina A."/>
            <person name="Faro S."/>
            <person name="Ferguson D."/>
            <person name="Fisher S."/>
            <person name="Foley C.D."/>
            <person name="Franke A."/>
            <person name="Friedrich D."/>
            <person name="Gadbois L."/>
            <person name="Gearin G."/>
            <person name="Gearin C.R."/>
            <person name="Giannoukos G."/>
            <person name="Goode T."/>
            <person name="Graham J."/>
            <person name="Grandbois E."/>
            <person name="Grewal S."/>
            <person name="Gyaltsen K."/>
            <person name="Hafez N."/>
            <person name="Hagos B."/>
            <person name="Hall J."/>
            <person name="Henson C."/>
            <person name="Hollinger A."/>
            <person name="Honan T."/>
            <person name="Huard M.D."/>
            <person name="Hughes L."/>
            <person name="Hurhula B."/>
            <person name="Husby M.E."/>
            <person name="Kamat A."/>
            <person name="Kanga B."/>
            <person name="Kashin S."/>
            <person name="Khazanovich D."/>
            <person name="Kisner P."/>
            <person name="Lance K."/>
            <person name="Lara M."/>
            <person name="Lee W."/>
            <person name="Lennon N."/>
            <person name="Letendre F."/>
            <person name="LeVine R."/>
            <person name="Lipovsky A."/>
            <person name="Liu X."/>
            <person name="Liu J."/>
            <person name="Liu S."/>
            <person name="Lokyitsang T."/>
            <person name="Lokyitsang Y."/>
            <person name="Lubonja R."/>
            <person name="Lui A."/>
            <person name="MacDonald P."/>
            <person name="Magnisalis V."/>
            <person name="Maru K."/>
            <person name="Matthews C."/>
            <person name="McCusker W."/>
            <person name="McDonough S."/>
            <person name="Mehta T."/>
            <person name="Meldrim J."/>
            <person name="Meneus L."/>
            <person name="Mihai O."/>
            <person name="Mihalev A."/>
            <person name="Mihova T."/>
            <person name="Mittelman R."/>
            <person name="Mlenga V."/>
            <person name="Montmayeur A."/>
            <person name="Mulrain L."/>
            <person name="Navidi A."/>
            <person name="Naylor J."/>
            <person name="Negash T."/>
            <person name="Nguyen T."/>
            <person name="Nguyen N."/>
            <person name="Nicol R."/>
            <person name="Norbu C."/>
            <person name="Norbu N."/>
            <person name="Novod N."/>
            <person name="O'Neill B."/>
            <person name="Osman S."/>
            <person name="Markiewicz E."/>
            <person name="Oyono O.L."/>
            <person name="Patti C."/>
            <person name="Phunkhang P."/>
            <person name="Pierre F."/>
            <person name="Priest M."/>
            <person name="Raghuraman S."/>
            <person name="Rege F."/>
            <person name="Reyes R."/>
            <person name="Rise C."/>
            <person name="Rogov P."/>
            <person name="Ross K."/>
            <person name="Ryan E."/>
            <person name="Settipalli S."/>
            <person name="Shea T."/>
            <person name="Sherpa N."/>
            <person name="Shi L."/>
            <person name="Shih D."/>
            <person name="Sparrow T."/>
            <person name="Spaulding J."/>
            <person name="Stalker J."/>
            <person name="Stange-Thomann N."/>
            <person name="Stavropoulos S."/>
            <person name="Stone C."/>
            <person name="Strader C."/>
            <person name="Tesfaye S."/>
            <person name="Thomson T."/>
            <person name="Thoulutsang Y."/>
            <person name="Thoulutsang D."/>
            <person name="Topham K."/>
            <person name="Topping I."/>
            <person name="Tsamla T."/>
            <person name="Vassiliev H."/>
            <person name="Vo A."/>
            <person name="Wangchuk T."/>
            <person name="Wangdi T."/>
            <person name="Weiand M."/>
            <person name="Wilkinson J."/>
            <person name="Wilson A."/>
            <person name="Yadav S."/>
            <person name="Young G."/>
            <person name="Yu Q."/>
            <person name="Zembek L."/>
            <person name="Zhong D."/>
            <person name="Zimmer A."/>
            <person name="Zwirko Z."/>
            <person name="Jaffe D.B."/>
            <person name="Alvarez P."/>
            <person name="Brockman W."/>
            <person name="Butler J."/>
            <person name="Chin C."/>
            <person name="Gnerre S."/>
            <person name="Grabherr M."/>
            <person name="Kleber M."/>
            <person name="Mauceli E."/>
            <person name="MacCallum I."/>
        </authorList>
    </citation>
    <scope>NUCLEOTIDE SEQUENCE [LARGE SCALE GENOMIC DNA]</scope>
    <source>
        <strain evidence="2">MV2-25</strain>
    </source>
</reference>
<reference evidence="2" key="3">
    <citation type="journal article" date="2012" name="PLoS ONE">
        <title>Mind the gap: upgrading genomes with Pacific Biosciences RS long-read sequencing technology.</title>
        <authorList>
            <person name="English A.C."/>
            <person name="Richards S."/>
            <person name="Han Y."/>
            <person name="Wang M."/>
            <person name="Vee V."/>
            <person name="Qu J."/>
            <person name="Qin X."/>
            <person name="Muzny D.M."/>
            <person name="Reid J.G."/>
            <person name="Worley K.C."/>
            <person name="Gibbs R.A."/>
        </authorList>
    </citation>
    <scope>NUCLEOTIDE SEQUENCE</scope>
    <source>
        <strain evidence="2">MV2-25</strain>
    </source>
</reference>
<dbReference type="KEGG" id="dpo:26533520"/>
<dbReference type="EMBL" id="CH475858">
    <property type="protein sequence ID" value="KRT05336.1"/>
    <property type="molecule type" value="Genomic_DNA"/>
</dbReference>
<proteinExistence type="predicted"/>
<reference evidence="2" key="4">
    <citation type="submission" date="2015-11" db="EMBL/GenBank/DDBJ databases">
        <authorList>
            <consortium name="FlyBase"/>
        </authorList>
    </citation>
    <scope>NUCLEOTIDE SEQUENCE</scope>
    <source>
        <strain evidence="2">MV2-25</strain>
    </source>
</reference>
<dbReference type="AlphaFoldDB" id="A0A0R3NW69"/>
<gene>
    <name evidence="2" type="primary">Dpse\GA32100</name>
    <name evidence="2" type="ORF">Dpse_GA32100</name>
</gene>
<reference evidence="2" key="1">
    <citation type="journal article" date="2005" name="Genome Res.">
        <title>Comparative genome sequencing of Drosophila pseudoobscura: chromosomal, gene, and cis-element evolution.</title>
        <authorList>
            <person name="Richards S."/>
            <person name="Liu Y."/>
            <person name="Bettencourt B.R."/>
            <person name="Hradecky P."/>
            <person name="Letovsky S."/>
            <person name="Nielsen R."/>
            <person name="Thornton K."/>
            <person name="Hubisz M.J."/>
            <person name="Chen R."/>
            <person name="Meisel R.P."/>
            <person name="Couronne O."/>
            <person name="Hua S."/>
            <person name="Smith M.A."/>
            <person name="Zhang P."/>
            <person name="Liu J."/>
            <person name="Bussemaker H.J."/>
            <person name="van Batenburg M.F."/>
            <person name="Howells S.L."/>
            <person name="Scherer S.E."/>
            <person name="Sodergren E."/>
            <person name="Matthews B.B."/>
            <person name="Crosby M.A."/>
            <person name="Schroeder A.J."/>
            <person name="Ortiz-Barrientos D."/>
            <person name="Rives C.M."/>
            <person name="Metzker M.L."/>
            <person name="Muzny D.M."/>
            <person name="Scott G."/>
            <person name="Steffen D."/>
            <person name="Wheeler D.A."/>
            <person name="Worley K.C."/>
            <person name="Havlak P."/>
            <person name="Durbin K.J."/>
            <person name="Egan A."/>
            <person name="Gill R."/>
            <person name="Hume J."/>
            <person name="Morgan M.B."/>
            <person name="Miner G."/>
            <person name="Hamilton C."/>
            <person name="Huang Y."/>
            <person name="Waldron L."/>
            <person name="Verduzco D."/>
            <person name="Clerc-Blankenburg K.P."/>
            <person name="Dubchak I."/>
            <person name="Noor M.A."/>
            <person name="Anderson W."/>
            <person name="White K.P."/>
            <person name="Clark A.G."/>
            <person name="Schaeffer S.W."/>
            <person name="Gelbart W."/>
            <person name="Weinstock G.M."/>
            <person name="Gibbs R.A."/>
        </authorList>
    </citation>
    <scope>NUCLEOTIDE SEQUENCE [LARGE SCALE GENOMIC DNA]</scope>
    <source>
        <strain evidence="2">MV2-25</strain>
    </source>
</reference>
<evidence type="ECO:0000256" key="1">
    <source>
        <dbReference type="SAM" id="SignalP"/>
    </source>
</evidence>
<accession>A0A0R3NW69</accession>
<keyword evidence="1" id="KW-0732">Signal</keyword>